<evidence type="ECO:0000256" key="3">
    <source>
        <dbReference type="ARBA" id="ARBA00022801"/>
    </source>
</evidence>
<dbReference type="Proteomes" id="UP000541154">
    <property type="component" value="Unassembled WGS sequence"/>
</dbReference>
<keyword evidence="11" id="KW-1185">Reference proteome</keyword>
<dbReference type="PANTHER" id="PTHR11668:SF300">
    <property type="entry name" value="SERINE_THREONINE-PROTEIN PHOSPHATASE"/>
    <property type="match status" value="1"/>
</dbReference>
<comment type="similarity">
    <text evidence="8">Belongs to the PPP phosphatase family.</text>
</comment>
<evidence type="ECO:0000313" key="10">
    <source>
        <dbReference type="EMBL" id="KAF5861439.1"/>
    </source>
</evidence>
<evidence type="ECO:0000256" key="1">
    <source>
        <dbReference type="ARBA" id="ARBA00001936"/>
    </source>
</evidence>
<evidence type="ECO:0000256" key="4">
    <source>
        <dbReference type="ARBA" id="ARBA00022912"/>
    </source>
</evidence>
<keyword evidence="3 8" id="KW-0378">Hydrolase</keyword>
<dbReference type="Gene3D" id="3.60.21.10">
    <property type="match status" value="1"/>
</dbReference>
<dbReference type="PRINTS" id="PR00114">
    <property type="entry name" value="STPHPHTASE"/>
</dbReference>
<dbReference type="GO" id="GO:0046872">
    <property type="term" value="F:metal ion binding"/>
    <property type="evidence" value="ECO:0007669"/>
    <property type="project" value="UniProtKB-KW"/>
</dbReference>
<feature type="domain" description="Serine/threonine specific protein phosphatases" evidence="9">
    <location>
        <begin position="121"/>
        <end position="126"/>
    </location>
</feature>
<keyword evidence="5" id="KW-0464">Manganese</keyword>
<evidence type="ECO:0000256" key="2">
    <source>
        <dbReference type="ARBA" id="ARBA00022723"/>
    </source>
</evidence>
<dbReference type="InterPro" id="IPR050341">
    <property type="entry name" value="PP1_catalytic_subunit"/>
</dbReference>
<dbReference type="CDD" id="cd02231">
    <property type="entry name" value="cupin_BLL6423-like"/>
    <property type="match status" value="1"/>
</dbReference>
<dbReference type="InterPro" id="IPR006186">
    <property type="entry name" value="Ser/Thr-sp_prot-phosphatase"/>
</dbReference>
<accession>A0A8H6A765</accession>
<dbReference type="Pfam" id="PF16891">
    <property type="entry name" value="STPPase_N"/>
    <property type="match status" value="1"/>
</dbReference>
<dbReference type="CDD" id="cd07414">
    <property type="entry name" value="MPP_PP1_PPKL"/>
    <property type="match status" value="1"/>
</dbReference>
<evidence type="ECO:0000313" key="11">
    <source>
        <dbReference type="Proteomes" id="UP000541154"/>
    </source>
</evidence>
<dbReference type="SMART" id="SM00156">
    <property type="entry name" value="PP2Ac"/>
    <property type="match status" value="1"/>
</dbReference>
<keyword evidence="2" id="KW-0479">Metal-binding</keyword>
<dbReference type="SUPFAM" id="SSF51182">
    <property type="entry name" value="RmlC-like cupins"/>
    <property type="match status" value="1"/>
</dbReference>
<reference evidence="10 11" key="1">
    <citation type="submission" date="2019-04" db="EMBL/GenBank/DDBJ databases">
        <title>Aspergillus burnettii sp. nov., novel species from soil in southeast Queensland.</title>
        <authorList>
            <person name="Gilchrist C.L.M."/>
            <person name="Pitt J.I."/>
            <person name="Lange L."/>
            <person name="Lacey H.J."/>
            <person name="Vuong D."/>
            <person name="Midgley D.J."/>
            <person name="Greenfield P."/>
            <person name="Bradbury M."/>
            <person name="Lacey E."/>
            <person name="Busk P.K."/>
            <person name="Pilgaard B."/>
            <person name="Chooi Y.H."/>
            <person name="Piggott A.M."/>
        </authorList>
    </citation>
    <scope>NUCLEOTIDE SEQUENCE [LARGE SCALE GENOMIC DNA]</scope>
    <source>
        <strain evidence="10 11">FRR 5400</strain>
    </source>
</reference>
<evidence type="ECO:0000256" key="7">
    <source>
        <dbReference type="ARBA" id="ARBA00048336"/>
    </source>
</evidence>
<gene>
    <name evidence="10" type="ORF">ETB97_012918</name>
</gene>
<sequence length="483" mass="54531">MTDQNEIDVDSIIERLLRVRDDRPGKHVQLQDSEIRNLCHKARGIFIAQPILLELRAPIQICGDVHGQYYDLLRLFEYGGYPPNANYLFLGDYVDRGKQSVESICLLLAYKVKYSENFFILRGNHECASINRIYGFYDECKRRYNVKLWKTFIDCFNCLPIAAIVEDKIFCMHGGLSPDLNSMEQIRRIMRPTDIPDTGLLCDLLWADPDKDIRGWGENDRGVSFTFGPDVVARFVEKHEIDLLCRAHQCVEDGYEFFAKRKLVTLFSAPNYCGEFDNAGAMMSVDESLLCSFQILKPTEKKKSFIPRGLKAGKSTTSSVHSSTESTWQNYDNDSLRFSVAYTTSQFPADLNADADIAAHESLMATGSMGLVSPSGTVCRVVDFAPVKPGTHGLMHRTQSLDYGIVLEGTIEMWLDSGEMKVMKRGDIAVQRGTMHEWRNPSETEWTRMMFVLQATKPLNVGGSVLGEDLGFQTEIKPSASVL</sequence>
<dbReference type="SUPFAM" id="SSF56300">
    <property type="entry name" value="Metallo-dependent phosphatases"/>
    <property type="match status" value="1"/>
</dbReference>
<dbReference type="PANTHER" id="PTHR11668">
    <property type="entry name" value="SERINE/THREONINE PROTEIN PHOSPHATASE"/>
    <property type="match status" value="1"/>
</dbReference>
<dbReference type="EC" id="3.1.3.16" evidence="8"/>
<dbReference type="GO" id="GO:0004722">
    <property type="term" value="F:protein serine/threonine phosphatase activity"/>
    <property type="evidence" value="ECO:0007669"/>
    <property type="project" value="UniProtKB-EC"/>
</dbReference>
<keyword evidence="4" id="KW-0904">Protein phosphatase</keyword>
<evidence type="ECO:0000256" key="6">
    <source>
        <dbReference type="ARBA" id="ARBA00047761"/>
    </source>
</evidence>
<dbReference type="AlphaFoldDB" id="A0A8H6A765"/>
<comment type="caution">
    <text evidence="10">The sequence shown here is derived from an EMBL/GenBank/DDBJ whole genome shotgun (WGS) entry which is preliminary data.</text>
</comment>
<name>A0A8H6A765_PETAA</name>
<evidence type="ECO:0000256" key="8">
    <source>
        <dbReference type="RuleBase" id="RU004273"/>
    </source>
</evidence>
<comment type="catalytic activity">
    <reaction evidence="6">
        <text>O-phospho-L-seryl-[protein] + H2O = L-seryl-[protein] + phosphate</text>
        <dbReference type="Rhea" id="RHEA:20629"/>
        <dbReference type="Rhea" id="RHEA-COMP:9863"/>
        <dbReference type="Rhea" id="RHEA-COMP:11604"/>
        <dbReference type="ChEBI" id="CHEBI:15377"/>
        <dbReference type="ChEBI" id="CHEBI:29999"/>
        <dbReference type="ChEBI" id="CHEBI:43474"/>
        <dbReference type="ChEBI" id="CHEBI:83421"/>
        <dbReference type="EC" id="3.1.3.16"/>
    </reaction>
</comment>
<dbReference type="Gene3D" id="2.60.120.10">
    <property type="entry name" value="Jelly Rolls"/>
    <property type="match status" value="1"/>
</dbReference>
<comment type="catalytic activity">
    <reaction evidence="7 8">
        <text>O-phospho-L-threonyl-[protein] + H2O = L-threonyl-[protein] + phosphate</text>
        <dbReference type="Rhea" id="RHEA:47004"/>
        <dbReference type="Rhea" id="RHEA-COMP:11060"/>
        <dbReference type="Rhea" id="RHEA-COMP:11605"/>
        <dbReference type="ChEBI" id="CHEBI:15377"/>
        <dbReference type="ChEBI" id="CHEBI:30013"/>
        <dbReference type="ChEBI" id="CHEBI:43474"/>
        <dbReference type="ChEBI" id="CHEBI:61977"/>
        <dbReference type="EC" id="3.1.3.16"/>
    </reaction>
</comment>
<dbReference type="InterPro" id="IPR029052">
    <property type="entry name" value="Metallo-depent_PP-like"/>
</dbReference>
<dbReference type="FunFam" id="3.60.21.10:FF:000004">
    <property type="entry name" value="Serine/threonine-protein phosphatase"/>
    <property type="match status" value="1"/>
</dbReference>
<dbReference type="GO" id="GO:0000164">
    <property type="term" value="C:protein phosphatase type 1 complex"/>
    <property type="evidence" value="ECO:0007669"/>
    <property type="project" value="UniProtKB-ARBA"/>
</dbReference>
<proteinExistence type="inferred from homology"/>
<evidence type="ECO:0000259" key="9">
    <source>
        <dbReference type="PROSITE" id="PS00125"/>
    </source>
</evidence>
<dbReference type="InterPro" id="IPR031675">
    <property type="entry name" value="STPPase_N"/>
</dbReference>
<dbReference type="PROSITE" id="PS00125">
    <property type="entry name" value="SER_THR_PHOSPHATASE"/>
    <property type="match status" value="1"/>
</dbReference>
<organism evidence="10 11">
    <name type="scientific">Petromyces alliaceus</name>
    <name type="common">Aspergillus alliaceus</name>
    <dbReference type="NCBI Taxonomy" id="209559"/>
    <lineage>
        <taxon>Eukaryota</taxon>
        <taxon>Fungi</taxon>
        <taxon>Dikarya</taxon>
        <taxon>Ascomycota</taxon>
        <taxon>Pezizomycotina</taxon>
        <taxon>Eurotiomycetes</taxon>
        <taxon>Eurotiomycetidae</taxon>
        <taxon>Eurotiales</taxon>
        <taxon>Aspergillaceae</taxon>
        <taxon>Aspergillus</taxon>
        <taxon>Aspergillus subgen. Circumdati</taxon>
    </lineage>
</organism>
<dbReference type="Pfam" id="PF07883">
    <property type="entry name" value="Cupin_2"/>
    <property type="match status" value="1"/>
</dbReference>
<comment type="cofactor">
    <cofactor evidence="1">
        <name>Mn(2+)</name>
        <dbReference type="ChEBI" id="CHEBI:29035"/>
    </cofactor>
</comment>
<dbReference type="InterPro" id="IPR013096">
    <property type="entry name" value="Cupin_2"/>
</dbReference>
<dbReference type="InterPro" id="IPR011051">
    <property type="entry name" value="RmlC_Cupin_sf"/>
</dbReference>
<dbReference type="GO" id="GO:0005634">
    <property type="term" value="C:nucleus"/>
    <property type="evidence" value="ECO:0007669"/>
    <property type="project" value="TreeGrafter"/>
</dbReference>
<protein>
    <recommendedName>
        <fullName evidence="8">Serine/threonine-protein phosphatase</fullName>
        <ecNumber evidence="8">3.1.3.16</ecNumber>
    </recommendedName>
</protein>
<dbReference type="EMBL" id="SPNV01000099">
    <property type="protein sequence ID" value="KAF5861439.1"/>
    <property type="molecule type" value="Genomic_DNA"/>
</dbReference>
<evidence type="ECO:0000256" key="5">
    <source>
        <dbReference type="ARBA" id="ARBA00023211"/>
    </source>
</evidence>
<dbReference type="Pfam" id="PF00149">
    <property type="entry name" value="Metallophos"/>
    <property type="match status" value="1"/>
</dbReference>
<dbReference type="InterPro" id="IPR014710">
    <property type="entry name" value="RmlC-like_jellyroll"/>
</dbReference>
<dbReference type="InterPro" id="IPR004843">
    <property type="entry name" value="Calcineurin-like_PHP"/>
</dbReference>